<organism evidence="4 5">
    <name type="scientific">Danxiaibacter flavus</name>
    <dbReference type="NCBI Taxonomy" id="3049108"/>
    <lineage>
        <taxon>Bacteria</taxon>
        <taxon>Pseudomonadati</taxon>
        <taxon>Bacteroidota</taxon>
        <taxon>Chitinophagia</taxon>
        <taxon>Chitinophagales</taxon>
        <taxon>Chitinophagaceae</taxon>
        <taxon>Danxiaibacter</taxon>
    </lineage>
</organism>
<proteinExistence type="predicted"/>
<evidence type="ECO:0000256" key="1">
    <source>
        <dbReference type="ARBA" id="ARBA00022723"/>
    </source>
</evidence>
<keyword evidence="5" id="KW-1185">Reference proteome</keyword>
<evidence type="ECO:0000256" key="3">
    <source>
        <dbReference type="ARBA" id="ARBA00023027"/>
    </source>
</evidence>
<gene>
    <name evidence="4" type="primary">pdxA</name>
    <name evidence="4" type="ORF">QTN47_14530</name>
</gene>
<dbReference type="EMBL" id="JAULBC010000004">
    <property type="protein sequence ID" value="MEX6688720.1"/>
    <property type="molecule type" value="Genomic_DNA"/>
</dbReference>
<keyword evidence="3" id="KW-0520">NAD</keyword>
<name>A0ABV3ZGT6_9BACT</name>
<protein>
    <submittedName>
        <fullName evidence="4">4-hydroxythreonine-4-phosphate dehydrogenase PdxA</fullName>
        <ecNumber evidence="4">1.1.1.262</ecNumber>
    </submittedName>
</protein>
<dbReference type="GO" id="GO:0050570">
    <property type="term" value="F:4-hydroxythreonine-4-phosphate dehydrogenase activity"/>
    <property type="evidence" value="ECO:0007669"/>
    <property type="project" value="UniProtKB-EC"/>
</dbReference>
<dbReference type="EC" id="1.1.1.262" evidence="4"/>
<evidence type="ECO:0000313" key="5">
    <source>
        <dbReference type="Proteomes" id="UP001560573"/>
    </source>
</evidence>
<dbReference type="PANTHER" id="PTHR30004:SF6">
    <property type="entry name" value="D-THREONATE 4-PHOSPHATE DEHYDROGENASE"/>
    <property type="match status" value="1"/>
</dbReference>
<dbReference type="RefSeq" id="WP_369330129.1">
    <property type="nucleotide sequence ID" value="NZ_JAULBC010000004.1"/>
</dbReference>
<dbReference type="PANTHER" id="PTHR30004">
    <property type="entry name" value="4-HYDROXYTHREONINE-4-PHOSPHATE DEHYDROGENASE"/>
    <property type="match status" value="1"/>
</dbReference>
<dbReference type="Pfam" id="PF04166">
    <property type="entry name" value="PdxA"/>
    <property type="match status" value="1"/>
</dbReference>
<comment type="caution">
    <text evidence="4">The sequence shown here is derived from an EMBL/GenBank/DDBJ whole genome shotgun (WGS) entry which is preliminary data.</text>
</comment>
<evidence type="ECO:0000256" key="2">
    <source>
        <dbReference type="ARBA" id="ARBA00023002"/>
    </source>
</evidence>
<dbReference type="NCBIfam" id="TIGR00557">
    <property type="entry name" value="pdxA"/>
    <property type="match status" value="1"/>
</dbReference>
<dbReference type="Gene3D" id="3.40.718.10">
    <property type="entry name" value="Isopropylmalate Dehydrogenase"/>
    <property type="match status" value="1"/>
</dbReference>
<accession>A0ABV3ZGT6</accession>
<dbReference type="InterPro" id="IPR005255">
    <property type="entry name" value="PdxA_fam"/>
</dbReference>
<sequence length="365" mass="39987">MSNELKKPVVGFTCGDLNGIGLELIIKALGDARLLDICIPVVFASNKSINFYRKSLPDINLSYQPVKDFSRLNNKQINLFSCWEEEVQINPGQLNETGGKYALSSLQQATAALKDGSIDAIVTAPIHKKNIQSEDFRYSGHTPYFKDVFGAQDVVMLMTAENIRVGLLTEHVPVKEITGFVTKENILSKLRILNSSLQKDFGISKPKIAVLGLNPHAGDEGLIGTEEETIIKPAIKEAKNQNIMAFGPYSADAFFARGSYEKFDAVLAMYHDQGLIPFKSLAIGEGVNYTAGLPAIRTSPDHGTAFDIAGKGKADQSSFLEAIFVAVDIIRKRSEYAENNKNPLRKMSAVLVANAQDEVIKESDE</sequence>
<dbReference type="SUPFAM" id="SSF53659">
    <property type="entry name" value="Isocitrate/Isopropylmalate dehydrogenase-like"/>
    <property type="match status" value="1"/>
</dbReference>
<dbReference type="Proteomes" id="UP001560573">
    <property type="component" value="Unassembled WGS sequence"/>
</dbReference>
<reference evidence="4 5" key="1">
    <citation type="submission" date="2023-07" db="EMBL/GenBank/DDBJ databases">
        <authorList>
            <person name="Lian W.-H."/>
        </authorList>
    </citation>
    <scope>NUCLEOTIDE SEQUENCE [LARGE SCALE GENOMIC DNA]</scope>
    <source>
        <strain evidence="4 5">SYSU DXS3180</strain>
    </source>
</reference>
<keyword evidence="1" id="KW-0479">Metal-binding</keyword>
<keyword evidence="2 4" id="KW-0560">Oxidoreductase</keyword>
<evidence type="ECO:0000313" key="4">
    <source>
        <dbReference type="EMBL" id="MEX6688720.1"/>
    </source>
</evidence>